<dbReference type="Pfam" id="PF24883">
    <property type="entry name" value="NPHP3_N"/>
    <property type="match status" value="1"/>
</dbReference>
<organism evidence="3 4">
    <name type="scientific">Podospora pseudopauciseta</name>
    <dbReference type="NCBI Taxonomy" id="2093780"/>
    <lineage>
        <taxon>Eukaryota</taxon>
        <taxon>Fungi</taxon>
        <taxon>Dikarya</taxon>
        <taxon>Ascomycota</taxon>
        <taxon>Pezizomycotina</taxon>
        <taxon>Sordariomycetes</taxon>
        <taxon>Sordariomycetidae</taxon>
        <taxon>Sordariales</taxon>
        <taxon>Podosporaceae</taxon>
        <taxon>Podospora</taxon>
    </lineage>
</organism>
<accession>A0ABR0HBB5</accession>
<dbReference type="SUPFAM" id="SSF52540">
    <property type="entry name" value="P-loop containing nucleoside triphosphate hydrolases"/>
    <property type="match status" value="1"/>
</dbReference>
<name>A0ABR0HBB5_9PEZI</name>
<protein>
    <recommendedName>
        <fullName evidence="2">Nephrocystin 3-like N-terminal domain-containing protein</fullName>
    </recommendedName>
</protein>
<dbReference type="PANTHER" id="PTHR10039">
    <property type="entry name" value="AMELOGENIN"/>
    <property type="match status" value="1"/>
</dbReference>
<evidence type="ECO:0000259" key="2">
    <source>
        <dbReference type="Pfam" id="PF24883"/>
    </source>
</evidence>
<gene>
    <name evidence="3" type="ORF">QC763_0078280</name>
</gene>
<sequence length="301" mass="34467">MNERRNHIGEVCKTTFNWIFDPMEQGDNGAAIDGHVETKSEWLPGSNQQNPNPTTHTTFRAGGFLDWLRSLHQPLFWISGKPGSGKSTLVKFLLDDHRTRANFEVNLPHATIISHFFWLPGNAMDRSTKGILCSLNHQLLSNSNNNNNNYSNAFHYPIFPSIKLKDNPSDWSIKELQDIYVYLLRKSARPILIFLDGLDEIDPSDGPFFLLGLLDTVCKIPGVKVCTFSRPEPTLQQYFNMTPSFRVQDFTVRDIRNYARKRLRLQSLTSSQRLDDEEFEKLIEEFGDKSDGIFLLAALTL</sequence>
<reference evidence="3 4" key="1">
    <citation type="journal article" date="2023" name="bioRxiv">
        <title>High-quality genome assemblies of four members of thePodospora anserinaspecies complex.</title>
        <authorList>
            <person name="Ament-Velasquez S.L."/>
            <person name="Vogan A.A."/>
            <person name="Wallerman O."/>
            <person name="Hartmann F."/>
            <person name="Gautier V."/>
            <person name="Silar P."/>
            <person name="Giraud T."/>
            <person name="Johannesson H."/>
        </authorList>
    </citation>
    <scope>NUCLEOTIDE SEQUENCE [LARGE SCALE GENOMIC DNA]</scope>
    <source>
        <strain evidence="3 4">CBS 411.78</strain>
    </source>
</reference>
<dbReference type="RefSeq" id="XP_062765134.1">
    <property type="nucleotide sequence ID" value="XM_062906064.1"/>
</dbReference>
<dbReference type="InterPro" id="IPR027417">
    <property type="entry name" value="P-loop_NTPase"/>
</dbReference>
<evidence type="ECO:0000256" key="1">
    <source>
        <dbReference type="ARBA" id="ARBA00022737"/>
    </source>
</evidence>
<keyword evidence="1" id="KW-0677">Repeat</keyword>
<dbReference type="Proteomes" id="UP001326199">
    <property type="component" value="Unassembled WGS sequence"/>
</dbReference>
<dbReference type="Gene3D" id="3.40.50.300">
    <property type="entry name" value="P-loop containing nucleotide triphosphate hydrolases"/>
    <property type="match status" value="1"/>
</dbReference>
<dbReference type="EMBL" id="JAFFHB010000006">
    <property type="protein sequence ID" value="KAK4665168.1"/>
    <property type="molecule type" value="Genomic_DNA"/>
</dbReference>
<comment type="caution">
    <text evidence="3">The sequence shown here is derived from an EMBL/GenBank/DDBJ whole genome shotgun (WGS) entry which is preliminary data.</text>
</comment>
<dbReference type="InterPro" id="IPR056884">
    <property type="entry name" value="NPHP3-like_N"/>
</dbReference>
<dbReference type="PANTHER" id="PTHR10039:SF5">
    <property type="entry name" value="NACHT DOMAIN-CONTAINING PROTEIN"/>
    <property type="match status" value="1"/>
</dbReference>
<feature type="domain" description="Nephrocystin 3-like N-terminal" evidence="2">
    <location>
        <begin position="59"/>
        <end position="230"/>
    </location>
</feature>
<keyword evidence="4" id="KW-1185">Reference proteome</keyword>
<proteinExistence type="predicted"/>
<evidence type="ECO:0000313" key="3">
    <source>
        <dbReference type="EMBL" id="KAK4665168.1"/>
    </source>
</evidence>
<evidence type="ECO:0000313" key="4">
    <source>
        <dbReference type="Proteomes" id="UP001326199"/>
    </source>
</evidence>
<dbReference type="GeneID" id="87926210"/>